<evidence type="ECO:0000256" key="2">
    <source>
        <dbReference type="ARBA" id="ARBA00022679"/>
    </source>
</evidence>
<reference evidence="11" key="1">
    <citation type="journal article" date="2021" name="PeerJ">
        <title>Extensive microbial diversity within the chicken gut microbiome revealed by metagenomics and culture.</title>
        <authorList>
            <person name="Gilroy R."/>
            <person name="Ravi A."/>
            <person name="Getino M."/>
            <person name="Pursley I."/>
            <person name="Horton D.L."/>
            <person name="Alikhan N.F."/>
            <person name="Baker D."/>
            <person name="Gharbi K."/>
            <person name="Hall N."/>
            <person name="Watson M."/>
            <person name="Adriaenssens E.M."/>
            <person name="Foster-Nyarko E."/>
            <person name="Jarju S."/>
            <person name="Secka A."/>
            <person name="Antonio M."/>
            <person name="Oren A."/>
            <person name="Chaudhuri R.R."/>
            <person name="La Ragione R."/>
            <person name="Hildebrand F."/>
            <person name="Pallen M.J."/>
        </authorList>
    </citation>
    <scope>NUCLEOTIDE SEQUENCE</scope>
    <source>
        <strain evidence="11">ChiHejej3B27-3195</strain>
    </source>
</reference>
<dbReference type="InterPro" id="IPR000544">
    <property type="entry name" value="Octanoyltransferase"/>
</dbReference>
<dbReference type="GO" id="GO:0009249">
    <property type="term" value="P:protein lipoylation"/>
    <property type="evidence" value="ECO:0007669"/>
    <property type="project" value="InterPro"/>
</dbReference>
<dbReference type="Gene3D" id="3.30.930.10">
    <property type="entry name" value="Bira Bifunctional Protein, Domain 2"/>
    <property type="match status" value="1"/>
</dbReference>
<dbReference type="EMBL" id="DXGD01000383">
    <property type="protein sequence ID" value="HIX00538.1"/>
    <property type="molecule type" value="Genomic_DNA"/>
</dbReference>
<gene>
    <name evidence="5 11" type="primary">lipB</name>
    <name evidence="11" type="ORF">H9871_10400</name>
</gene>
<evidence type="ECO:0000256" key="3">
    <source>
        <dbReference type="ARBA" id="ARBA00023315"/>
    </source>
</evidence>
<dbReference type="PROSITE" id="PS51733">
    <property type="entry name" value="BPL_LPL_CATALYTIC"/>
    <property type="match status" value="1"/>
</dbReference>
<dbReference type="HAMAP" id="MF_00013">
    <property type="entry name" value="LipB"/>
    <property type="match status" value="1"/>
</dbReference>
<dbReference type="Pfam" id="PF21948">
    <property type="entry name" value="LplA-B_cat"/>
    <property type="match status" value="1"/>
</dbReference>
<comment type="function">
    <text evidence="4 5 6">Catalyzes the transfer of endogenously produced octanoic acid from octanoyl-acyl-carrier-protein onto the lipoyl domains of lipoate-dependent enzymes. Lipoyl-ACP can also act as a substrate although octanoyl-ACP is likely to be the physiological substrate.</text>
</comment>
<feature type="binding site" evidence="5 8">
    <location>
        <begin position="77"/>
        <end position="84"/>
    </location>
    <ligand>
        <name>substrate</name>
    </ligand>
</feature>
<comment type="pathway">
    <text evidence="1 5 6">Protein modification; protein lipoylation via endogenous pathway; protein N(6)-(lipoyl)lysine from octanoyl-[acyl-carrier-protein]: step 1/2.</text>
</comment>
<evidence type="ECO:0000256" key="7">
    <source>
        <dbReference type="PIRSR" id="PIRSR016262-1"/>
    </source>
</evidence>
<feature type="active site" description="Acyl-thioester intermediate" evidence="5 7">
    <location>
        <position position="179"/>
    </location>
</feature>
<feature type="binding site" evidence="5 8">
    <location>
        <begin position="161"/>
        <end position="163"/>
    </location>
    <ligand>
        <name>substrate</name>
    </ligand>
</feature>
<dbReference type="Proteomes" id="UP000824151">
    <property type="component" value="Unassembled WGS sequence"/>
</dbReference>
<evidence type="ECO:0000256" key="9">
    <source>
        <dbReference type="PIRSR" id="PIRSR016262-3"/>
    </source>
</evidence>
<evidence type="ECO:0000256" key="4">
    <source>
        <dbReference type="ARBA" id="ARBA00024732"/>
    </source>
</evidence>
<organism evidence="11 12">
    <name type="scientific">Candidatus Nesterenkonia stercoripullorum</name>
    <dbReference type="NCBI Taxonomy" id="2838701"/>
    <lineage>
        <taxon>Bacteria</taxon>
        <taxon>Bacillati</taxon>
        <taxon>Actinomycetota</taxon>
        <taxon>Actinomycetes</taxon>
        <taxon>Micrococcales</taxon>
        <taxon>Micrococcaceae</taxon>
        <taxon>Nesterenkonia</taxon>
    </lineage>
</organism>
<evidence type="ECO:0000313" key="12">
    <source>
        <dbReference type="Proteomes" id="UP000824151"/>
    </source>
</evidence>
<evidence type="ECO:0000256" key="8">
    <source>
        <dbReference type="PIRSR" id="PIRSR016262-2"/>
    </source>
</evidence>
<comment type="catalytic activity">
    <reaction evidence="5 6">
        <text>octanoyl-[ACP] + L-lysyl-[protein] = N(6)-octanoyl-L-lysyl-[protein] + holo-[ACP] + H(+)</text>
        <dbReference type="Rhea" id="RHEA:17665"/>
        <dbReference type="Rhea" id="RHEA-COMP:9636"/>
        <dbReference type="Rhea" id="RHEA-COMP:9685"/>
        <dbReference type="Rhea" id="RHEA-COMP:9752"/>
        <dbReference type="Rhea" id="RHEA-COMP:9928"/>
        <dbReference type="ChEBI" id="CHEBI:15378"/>
        <dbReference type="ChEBI" id="CHEBI:29969"/>
        <dbReference type="ChEBI" id="CHEBI:64479"/>
        <dbReference type="ChEBI" id="CHEBI:78463"/>
        <dbReference type="ChEBI" id="CHEBI:78809"/>
        <dbReference type="EC" id="2.3.1.181"/>
    </reaction>
</comment>
<comment type="subcellular location">
    <subcellularLocation>
        <location evidence="5">Cytoplasm</location>
    </subcellularLocation>
</comment>
<comment type="miscellaneous">
    <text evidence="5">In the reaction, the free carboxyl group of octanoic acid is attached via an amide linkage to the epsilon-amino group of a specific lysine residue of lipoyl domains of lipoate-dependent enzymes.</text>
</comment>
<comment type="similarity">
    <text evidence="5 6">Belongs to the LipB family.</text>
</comment>
<dbReference type="EC" id="2.3.1.181" evidence="5 6"/>
<evidence type="ECO:0000259" key="10">
    <source>
        <dbReference type="PROSITE" id="PS51733"/>
    </source>
</evidence>
<evidence type="ECO:0000313" key="11">
    <source>
        <dbReference type="EMBL" id="HIX00538.1"/>
    </source>
</evidence>
<evidence type="ECO:0000256" key="6">
    <source>
        <dbReference type="PIRNR" id="PIRNR016262"/>
    </source>
</evidence>
<dbReference type="InterPro" id="IPR045864">
    <property type="entry name" value="aa-tRNA-synth_II/BPL/LPL"/>
</dbReference>
<reference evidence="11" key="2">
    <citation type="submission" date="2021-04" db="EMBL/GenBank/DDBJ databases">
        <authorList>
            <person name="Gilroy R."/>
        </authorList>
    </citation>
    <scope>NUCLEOTIDE SEQUENCE</scope>
    <source>
        <strain evidence="11">ChiHejej3B27-3195</strain>
    </source>
</reference>
<keyword evidence="3 5" id="KW-0012">Acyltransferase</keyword>
<accession>A0A9D1UUA6</accession>
<dbReference type="PROSITE" id="PS01313">
    <property type="entry name" value="LIPB"/>
    <property type="match status" value="1"/>
</dbReference>
<comment type="caution">
    <text evidence="11">The sequence shown here is derived from an EMBL/GenBank/DDBJ whole genome shotgun (WGS) entry which is preliminary data.</text>
</comment>
<dbReference type="GO" id="GO:0005737">
    <property type="term" value="C:cytoplasm"/>
    <property type="evidence" value="ECO:0007669"/>
    <property type="project" value="UniProtKB-SubCell"/>
</dbReference>
<evidence type="ECO:0000256" key="1">
    <source>
        <dbReference type="ARBA" id="ARBA00004821"/>
    </source>
</evidence>
<keyword evidence="5" id="KW-0963">Cytoplasm</keyword>
<dbReference type="NCBIfam" id="NF010925">
    <property type="entry name" value="PRK14345.1"/>
    <property type="match status" value="1"/>
</dbReference>
<dbReference type="InterPro" id="IPR004143">
    <property type="entry name" value="BPL_LPL_catalytic"/>
</dbReference>
<dbReference type="PANTHER" id="PTHR10993">
    <property type="entry name" value="OCTANOYLTRANSFERASE"/>
    <property type="match status" value="1"/>
</dbReference>
<feature type="site" description="Lowers pKa of active site Cys" evidence="5 9">
    <location>
        <position position="145"/>
    </location>
</feature>
<proteinExistence type="inferred from homology"/>
<feature type="binding site" evidence="5 8">
    <location>
        <begin position="148"/>
        <end position="150"/>
    </location>
    <ligand>
        <name>substrate</name>
    </ligand>
</feature>
<dbReference type="GO" id="GO:0033819">
    <property type="term" value="F:lipoyl(octanoyl) transferase activity"/>
    <property type="evidence" value="ECO:0007669"/>
    <property type="project" value="UniProtKB-EC"/>
</dbReference>
<dbReference type="CDD" id="cd16444">
    <property type="entry name" value="LipB"/>
    <property type="match status" value="1"/>
</dbReference>
<dbReference type="PANTHER" id="PTHR10993:SF7">
    <property type="entry name" value="LIPOYLTRANSFERASE 2, MITOCHONDRIAL-RELATED"/>
    <property type="match status" value="1"/>
</dbReference>
<dbReference type="InterPro" id="IPR020605">
    <property type="entry name" value="Octanoyltransferase_CS"/>
</dbReference>
<dbReference type="SUPFAM" id="SSF55681">
    <property type="entry name" value="Class II aaRS and biotin synthetases"/>
    <property type="match status" value="1"/>
</dbReference>
<keyword evidence="2 5" id="KW-0808">Transferase</keyword>
<feature type="domain" description="BPL/LPL catalytic" evidence="10">
    <location>
        <begin position="39"/>
        <end position="218"/>
    </location>
</feature>
<sequence>MDTPSDSPVFTTLGLAPDLVDYRQALERQQQLHSEVLAGTAPSTVLLLEHADVYTAGKRTEPEDLPRDDTPVIDVDRGGKLTWHGEGQLVVYPIIRLADRAAVKDYVCALERTVIDVLRRDYGIESTRVEGRSGVWITGDGPDRKIAAIGLRVHHSVTTHGLALNCSNDLAPFDNIIACGISDAGTTSISAELGRTVSPADILPALREQLAEELRPFLPGAAGPTATCDATFQTSPDTPTIGAAR</sequence>
<name>A0A9D1UUA6_9MICC</name>
<dbReference type="AlphaFoldDB" id="A0A9D1UUA6"/>
<dbReference type="PIRSF" id="PIRSF016262">
    <property type="entry name" value="LPLase"/>
    <property type="match status" value="1"/>
</dbReference>
<dbReference type="NCBIfam" id="TIGR00214">
    <property type="entry name" value="lipB"/>
    <property type="match status" value="1"/>
</dbReference>
<evidence type="ECO:0000256" key="5">
    <source>
        <dbReference type="HAMAP-Rule" id="MF_00013"/>
    </source>
</evidence>
<protein>
    <recommendedName>
        <fullName evidence="5 6">Octanoyltransferase</fullName>
        <ecNumber evidence="5 6">2.3.1.181</ecNumber>
    </recommendedName>
    <alternativeName>
        <fullName evidence="5">Lipoate-protein ligase B</fullName>
    </alternativeName>
    <alternativeName>
        <fullName evidence="5">Lipoyl/octanoyl transferase</fullName>
    </alternativeName>
    <alternativeName>
        <fullName evidence="5">Octanoyl-[acyl-carrier-protein]-protein N-octanoyltransferase</fullName>
    </alternativeName>
</protein>